<keyword evidence="4" id="KW-0391">Immunity</keyword>
<keyword evidence="7" id="KW-1133">Transmembrane helix</keyword>
<protein>
    <recommendedName>
        <fullName evidence="10">Fc receptor gamma-chain</fullName>
    </recommendedName>
</protein>
<dbReference type="Pfam" id="PF11628">
    <property type="entry name" value="TCR_zetazeta"/>
    <property type="match status" value="1"/>
</dbReference>
<proteinExistence type="predicted"/>
<dbReference type="GO" id="GO:0019767">
    <property type="term" value="F:IgE receptor activity"/>
    <property type="evidence" value="ECO:0007669"/>
    <property type="project" value="InterPro"/>
</dbReference>
<evidence type="ECO:0000313" key="8">
    <source>
        <dbReference type="Ensembl" id="ENSCVAP00000004058.1"/>
    </source>
</evidence>
<comment type="subcellular location">
    <subcellularLocation>
        <location evidence="1">Cell membrane</location>
        <topology evidence="1">Single-pass type I membrane protein</topology>
    </subcellularLocation>
</comment>
<dbReference type="InterPro" id="IPR042340">
    <property type="entry name" value="FCER1G"/>
</dbReference>
<keyword evidence="5" id="KW-1015">Disulfide bond</keyword>
<sequence>FLGSIFFILKELNFSGDMVVCYILDGVLILYGIILTILYCRLRVRRENALKFGSDFTPSGLTSKTSDTYETINMSKKPIV</sequence>
<dbReference type="PANTHER" id="PTHR16803:SF0">
    <property type="entry name" value="HIGH AFFINITY IMMUNOGLOBULIN EPSILON RECEPTOR SUBUNIT GAMMA"/>
    <property type="match status" value="1"/>
</dbReference>
<dbReference type="AlphaFoldDB" id="A0A3Q2CG11"/>
<evidence type="ECO:0008006" key="10">
    <source>
        <dbReference type="Google" id="ProtNLM"/>
    </source>
</evidence>
<keyword evidence="7" id="KW-0472">Membrane</keyword>
<keyword evidence="7" id="KW-0812">Transmembrane</keyword>
<dbReference type="PANTHER" id="PTHR16803">
    <property type="entry name" value="HIGH AFFINITY IMMUNOGLOBULIN EPSILON RECEPTOR GAMMA-SUBUNIT"/>
    <property type="match status" value="1"/>
</dbReference>
<dbReference type="GeneTree" id="ENSGT00940000174764"/>
<evidence type="ECO:0000256" key="6">
    <source>
        <dbReference type="ARBA" id="ARBA00023170"/>
    </source>
</evidence>
<keyword evidence="9" id="KW-1185">Reference proteome</keyword>
<dbReference type="InterPro" id="IPR021663">
    <property type="entry name" value="CD3_zeta/IgE_Fc_rcpt_gamma"/>
</dbReference>
<evidence type="ECO:0000256" key="7">
    <source>
        <dbReference type="SAM" id="Phobius"/>
    </source>
</evidence>
<feature type="transmembrane region" description="Helical" evidence="7">
    <location>
        <begin position="20"/>
        <end position="42"/>
    </location>
</feature>
<evidence type="ECO:0000313" key="9">
    <source>
        <dbReference type="Proteomes" id="UP000265020"/>
    </source>
</evidence>
<evidence type="ECO:0000256" key="5">
    <source>
        <dbReference type="ARBA" id="ARBA00023157"/>
    </source>
</evidence>
<dbReference type="STRING" id="28743.ENSCVAP00000004058"/>
<keyword evidence="6" id="KW-0675">Receptor</keyword>
<evidence type="ECO:0000256" key="1">
    <source>
        <dbReference type="ARBA" id="ARBA00004251"/>
    </source>
</evidence>
<dbReference type="OMA" id="TIKMDKK"/>
<dbReference type="GO" id="GO:0002376">
    <property type="term" value="P:immune system process"/>
    <property type="evidence" value="ECO:0007669"/>
    <property type="project" value="UniProtKB-KW"/>
</dbReference>
<accession>A0A3Q2CG11</accession>
<dbReference type="Ensembl" id="ENSCVAT00000008998.1">
    <property type="protein sequence ID" value="ENSCVAP00000004058.1"/>
    <property type="gene ID" value="ENSCVAG00000005334.1"/>
</dbReference>
<evidence type="ECO:0000256" key="2">
    <source>
        <dbReference type="ARBA" id="ARBA00022475"/>
    </source>
</evidence>
<keyword evidence="3" id="KW-0597">Phosphoprotein</keyword>
<dbReference type="Proteomes" id="UP000265020">
    <property type="component" value="Unassembled WGS sequence"/>
</dbReference>
<dbReference type="GO" id="GO:0032998">
    <property type="term" value="C:Fc-epsilon receptor I complex"/>
    <property type="evidence" value="ECO:0007669"/>
    <property type="project" value="InterPro"/>
</dbReference>
<keyword evidence="2" id="KW-1003">Cell membrane</keyword>
<evidence type="ECO:0000256" key="3">
    <source>
        <dbReference type="ARBA" id="ARBA00022553"/>
    </source>
</evidence>
<organism evidence="8 9">
    <name type="scientific">Cyprinodon variegatus</name>
    <name type="common">Sheepshead minnow</name>
    <dbReference type="NCBI Taxonomy" id="28743"/>
    <lineage>
        <taxon>Eukaryota</taxon>
        <taxon>Metazoa</taxon>
        <taxon>Chordata</taxon>
        <taxon>Craniata</taxon>
        <taxon>Vertebrata</taxon>
        <taxon>Euteleostomi</taxon>
        <taxon>Actinopterygii</taxon>
        <taxon>Neopterygii</taxon>
        <taxon>Teleostei</taxon>
        <taxon>Neoteleostei</taxon>
        <taxon>Acanthomorphata</taxon>
        <taxon>Ovalentaria</taxon>
        <taxon>Atherinomorphae</taxon>
        <taxon>Cyprinodontiformes</taxon>
        <taxon>Cyprinodontidae</taxon>
        <taxon>Cyprinodon</taxon>
    </lineage>
</organism>
<reference evidence="8" key="2">
    <citation type="submission" date="2025-09" db="UniProtKB">
        <authorList>
            <consortium name="Ensembl"/>
        </authorList>
    </citation>
    <scope>IDENTIFICATION</scope>
</reference>
<reference evidence="8" key="1">
    <citation type="submission" date="2025-08" db="UniProtKB">
        <authorList>
            <consortium name="Ensembl"/>
        </authorList>
    </citation>
    <scope>IDENTIFICATION</scope>
</reference>
<name>A0A3Q2CG11_CYPVA</name>
<evidence type="ECO:0000256" key="4">
    <source>
        <dbReference type="ARBA" id="ARBA00022859"/>
    </source>
</evidence>